<protein>
    <submittedName>
        <fullName evidence="1">Type IV conjugative transfer system protein TraE</fullName>
    </submittedName>
</protein>
<gene>
    <name evidence="1" type="primary">traE</name>
    <name evidence="1" type="ORF">P7D79_01340</name>
</gene>
<evidence type="ECO:0000313" key="1">
    <source>
        <dbReference type="EMBL" id="MDT2512865.1"/>
    </source>
</evidence>
<comment type="caution">
    <text evidence="1">The sequence shown here is derived from an EMBL/GenBank/DDBJ whole genome shotgun (WGS) entry which is preliminary data.</text>
</comment>
<dbReference type="Proteomes" id="UP001264335">
    <property type="component" value="Unassembled WGS sequence"/>
</dbReference>
<sequence>MGRRIGIEDIGYYADKITVYEKILVRRDSTGSPIYKTGVKEYRVKGLFAQKIQLYFVDGKAKEVLCDPVPLKQLYKRIRHVYDFNKVLIARRNTPNQPLLITGKGMSKFLKLG</sequence>
<proteinExistence type="predicted"/>
<name>A0ABD5F469_ENTAV</name>
<accession>A0ABD5F469</accession>
<dbReference type="AlphaFoldDB" id="A0ABD5F469"/>
<dbReference type="NCBIfam" id="NF041439">
    <property type="entry name" value="TraE_Enteroc"/>
    <property type="match status" value="1"/>
</dbReference>
<organism evidence="1 2">
    <name type="scientific">Enterococcus avium</name>
    <name type="common">Streptococcus avium</name>
    <dbReference type="NCBI Taxonomy" id="33945"/>
    <lineage>
        <taxon>Bacteria</taxon>
        <taxon>Bacillati</taxon>
        <taxon>Bacillota</taxon>
        <taxon>Bacilli</taxon>
        <taxon>Lactobacillales</taxon>
        <taxon>Enterococcaceae</taxon>
        <taxon>Enterococcus</taxon>
    </lineage>
</organism>
<dbReference type="RefSeq" id="WP_070504146.1">
    <property type="nucleotide sequence ID" value="NZ_CABGUH010000068.1"/>
</dbReference>
<evidence type="ECO:0000313" key="2">
    <source>
        <dbReference type="Proteomes" id="UP001264335"/>
    </source>
</evidence>
<reference evidence="1 2" key="1">
    <citation type="submission" date="2023-03" db="EMBL/GenBank/DDBJ databases">
        <authorList>
            <person name="Shen W."/>
            <person name="Cai J."/>
        </authorList>
    </citation>
    <scope>NUCLEOTIDE SEQUENCE [LARGE SCALE GENOMIC DNA]</scope>
    <source>
        <strain evidence="1 2">Y2</strain>
    </source>
</reference>
<dbReference type="EMBL" id="JARPWY010000002">
    <property type="protein sequence ID" value="MDT2512865.1"/>
    <property type="molecule type" value="Genomic_DNA"/>
</dbReference>